<dbReference type="InterPro" id="IPR008979">
    <property type="entry name" value="Galactose-bd-like_sf"/>
</dbReference>
<evidence type="ECO:0000256" key="1">
    <source>
        <dbReference type="ARBA" id="ARBA00001462"/>
    </source>
</evidence>
<dbReference type="HOGENOM" id="CLU_245909_0_0_11"/>
<sequence>MMIPHAPVRRRDQGPGGRRSRGPAARWVAGLAGFAVVASGAALAAPAAAADPPDQEWTDSFSSTTLDPRWQITAEVASAWSLSSNPGALTLTSQSGDTWQTTNTAKNVFMVPIPDGDFTAVTRVTAPVSKVYQGAGLIAWSDMDNYVRAGLTYVGTLSPSARAIETDTETAGSFSAVDFEDRPGSTSETLRLQRTGDTLTTSYWDGTDWVVAASQTIAFDITAVGLYALAAQDGTAHTAVFDSFGVTASDGADVTPSGPFTLHADGGPRYLVADDGALALTDARPTNVLGLVPTAGAQDGVITLRTRDGDLPVVVEGDHLAVGATGAAPAELRLTDAGGGGLVLRLADDSAYVGLGAGGVLTLGDEADAVLLTLEYQADGEGLLAIDGDATTIDISEDLYGIFYEDINYAADGGLYAELVRNRSFEFNSSDNSSFTGMTGWETVARGAGAGTLATVVTDANRLNDTNRYYLRLAATGAGGGIRNASYNSGVAVEAGKKYDFSVWARTTAAQDLTVRVEDVAGTGVLASGTVAVDGSDTWKQYTVMLTAQQTTDAGRLAVLAGAAGTLRLDMVSLFPQDTWVGPVNGRSVLRKDLAEKIEALNPSFVRFPGGCVTNVGTFKSYVESGYVDRRRTYQWKETIGPVEERATNWNFWGYNQSYGIGYLEYFELAEDLGATPLPVLSVGANGCGSTIPEMKDDASIQRWVQDTLDLIEFANGDVDTQWGAVRAELGHPEPFGMRYIGLGNEENTTTFEANFPKFRDAIVARYPDIEIISNSGPDDTGSRFDTLWAFNRAQKVDLVDEHYYNDPDWFLTNNDRYDSYDREGPAVFLGEYASKGNTLWNALAEASYMTAIERNSDVVRLASYAPLLANESYVQWSPDAIWYDNDESWGSVNYWVQQLFGTNKGDQVVPSTYEVSADAVPDLTGGVFLSTWSTAADYDDVVVTDNDTDEVLFSDDFTDASQWSPQTGTWAVTDGKYRQSSTSVTDARSIVTGAYSKDWDNYTLELTGTKVSGSEGFLVGFAATGSNSYYWWNLGGWNNTRQALQKAAGGSANEVAAVENSTIVTGQEYDLKVVVQGRHIELYLDGELQMQYDDEVPADVYQVVTRDISTGDVVVKVVNTSDTAQRTRITTSDVEVADEAQAIEIVGRPGDMNTKADPDRLVPVERTITGVSQDFTYDFPAYSITFLRLHTPDEQAPEVASLTASGTPVRGYHAQPTTVTAKGTDDREVATVELAVDGGAWVAQPGGTATVRVSGDGPHTVQARVTDASGNVSGVETLTLKIDATAPVSNATVDTTARTVALRAADDGAGVARIEYRTTATAPWSTYASPVTVGSAATTVWFRAVDALGNTEVAGSVVVPKVGATLTATSTTALAQPATVAYGAKRSLVVAVAGAPGSTATPTGTVRVLDGSRLVGSGTLASGGVTIAVRPDLAPGVHTLTVRYSGDARFAASSTTVRVTVTKAASTTKVTAPSVRATTAGTATAKVASAAGVTLTGKVTFVVTRAGKVVATRTATLGTTGTAKVSLPRLAAGTYAVKATYAGSSLVAASSASTSLVVRR</sequence>
<dbReference type="Gene3D" id="2.60.120.560">
    <property type="entry name" value="Exo-inulinase, domain 1"/>
    <property type="match status" value="1"/>
</dbReference>
<dbReference type="Gene3D" id="3.20.20.80">
    <property type="entry name" value="Glycosidases"/>
    <property type="match status" value="1"/>
</dbReference>
<dbReference type="OrthoDB" id="9758923at2"/>
<evidence type="ECO:0000256" key="2">
    <source>
        <dbReference type="ARBA" id="ARBA00007186"/>
    </source>
</evidence>
<dbReference type="Gene3D" id="2.60.40.10">
    <property type="entry name" value="Immunoglobulins"/>
    <property type="match status" value="3"/>
</dbReference>
<dbReference type="eggNOG" id="COG3408">
    <property type="taxonomic scope" value="Bacteria"/>
</dbReference>
<dbReference type="Pfam" id="PF17851">
    <property type="entry name" value="GH43_C2"/>
    <property type="match status" value="1"/>
</dbReference>
<dbReference type="InterPro" id="IPR041542">
    <property type="entry name" value="GH43_C2"/>
</dbReference>
<dbReference type="eggNOG" id="COG3291">
    <property type="taxonomic scope" value="Bacteria"/>
</dbReference>
<proteinExistence type="inferred from homology"/>
<dbReference type="Pfam" id="PF06964">
    <property type="entry name" value="Alpha-L-AF_C"/>
    <property type="match status" value="1"/>
</dbReference>
<evidence type="ECO:0000256" key="5">
    <source>
        <dbReference type="ARBA" id="ARBA00022801"/>
    </source>
</evidence>
<feature type="region of interest" description="Disordered" evidence="6">
    <location>
        <begin position="1"/>
        <end position="24"/>
    </location>
</feature>
<name>F8A378_CELGA</name>
<feature type="domain" description="Alpha-L-arabinofuranosidase C-terminal" evidence="7">
    <location>
        <begin position="831"/>
        <end position="1184"/>
    </location>
</feature>
<dbReference type="InterPro" id="IPR032109">
    <property type="entry name" value="Big_3_5"/>
</dbReference>
<evidence type="ECO:0000259" key="7">
    <source>
        <dbReference type="SMART" id="SM00813"/>
    </source>
</evidence>
<dbReference type="Pfam" id="PF02018">
    <property type="entry name" value="CBM_4_9"/>
    <property type="match status" value="1"/>
</dbReference>
<evidence type="ECO:0000256" key="4">
    <source>
        <dbReference type="ARBA" id="ARBA00022729"/>
    </source>
</evidence>
<dbReference type="Pfam" id="PF16640">
    <property type="entry name" value="Big_3_5"/>
    <property type="match status" value="1"/>
</dbReference>
<dbReference type="PANTHER" id="PTHR31776:SF26">
    <property type="entry name" value="SECRETED ARABINOSIDASE"/>
    <property type="match status" value="1"/>
</dbReference>
<comment type="similarity">
    <text evidence="2">Belongs to the glycosyl hydrolase 51 family.</text>
</comment>
<gene>
    <name evidence="8" type="ordered locus">Celgi_2572</name>
</gene>
<dbReference type="InterPro" id="IPR013320">
    <property type="entry name" value="ConA-like_dom_sf"/>
</dbReference>
<dbReference type="Pfam" id="PF22848">
    <property type="entry name" value="ASD1_dom"/>
    <property type="match status" value="1"/>
</dbReference>
<keyword evidence="4" id="KW-0732">Signal</keyword>
<dbReference type="GO" id="GO:0046373">
    <property type="term" value="P:L-arabinose metabolic process"/>
    <property type="evidence" value="ECO:0007669"/>
    <property type="project" value="InterPro"/>
</dbReference>
<evidence type="ECO:0000256" key="3">
    <source>
        <dbReference type="ARBA" id="ARBA00012670"/>
    </source>
</evidence>
<dbReference type="SUPFAM" id="SSF51445">
    <property type="entry name" value="(Trans)glycosidases"/>
    <property type="match status" value="1"/>
</dbReference>
<dbReference type="SMART" id="SM00813">
    <property type="entry name" value="Alpha-L-AF_C"/>
    <property type="match status" value="1"/>
</dbReference>
<protein>
    <recommendedName>
        <fullName evidence="3">non-reducing end alpha-L-arabinofuranosidase</fullName>
        <ecNumber evidence="3">3.2.1.55</ecNumber>
    </recommendedName>
</protein>
<dbReference type="PANTHER" id="PTHR31776">
    <property type="entry name" value="ALPHA-L-ARABINOFURANOSIDASE 1"/>
    <property type="match status" value="1"/>
</dbReference>
<evidence type="ECO:0000313" key="9">
    <source>
        <dbReference type="Proteomes" id="UP000000485"/>
    </source>
</evidence>
<accession>F8A378</accession>
<organism evidence="8 9">
    <name type="scientific">Cellulomonas gilvus (strain ATCC 13127 / NRRL B-14078)</name>
    <name type="common">Cellvibrio gilvus</name>
    <dbReference type="NCBI Taxonomy" id="593907"/>
    <lineage>
        <taxon>Bacteria</taxon>
        <taxon>Bacillati</taxon>
        <taxon>Actinomycetota</taxon>
        <taxon>Actinomycetes</taxon>
        <taxon>Micrococcales</taxon>
        <taxon>Cellulomonadaceae</taxon>
        <taxon>Cellulomonas</taxon>
    </lineage>
</organism>
<dbReference type="InterPro" id="IPR017853">
    <property type="entry name" value="GH"/>
</dbReference>
<dbReference type="InterPro" id="IPR013783">
    <property type="entry name" value="Ig-like_fold"/>
</dbReference>
<evidence type="ECO:0000313" key="8">
    <source>
        <dbReference type="EMBL" id="AEI13071.1"/>
    </source>
</evidence>
<keyword evidence="9" id="KW-1185">Reference proteome</keyword>
<dbReference type="InterPro" id="IPR010720">
    <property type="entry name" value="Alpha-L-AF_C"/>
</dbReference>
<dbReference type="Gene3D" id="2.60.120.260">
    <property type="entry name" value="Galactose-binding domain-like"/>
    <property type="match status" value="1"/>
</dbReference>
<dbReference type="KEGG" id="cga:Celgi_2572"/>
<dbReference type="SUPFAM" id="SSF49899">
    <property type="entry name" value="Concanavalin A-like lectins/glucanases"/>
    <property type="match status" value="2"/>
</dbReference>
<dbReference type="SUPFAM" id="SSF49785">
    <property type="entry name" value="Galactose-binding domain-like"/>
    <property type="match status" value="1"/>
</dbReference>
<dbReference type="Proteomes" id="UP000000485">
    <property type="component" value="Chromosome"/>
</dbReference>
<comment type="catalytic activity">
    <reaction evidence="1">
        <text>Hydrolysis of terminal non-reducing alpha-L-arabinofuranoside residues in alpha-L-arabinosides.</text>
        <dbReference type="EC" id="3.2.1.55"/>
    </reaction>
</comment>
<dbReference type="InterPro" id="IPR055235">
    <property type="entry name" value="ASD1_cat"/>
</dbReference>
<dbReference type="EC" id="3.2.1.55" evidence="3"/>
<dbReference type="eggNOG" id="COG3534">
    <property type="taxonomic scope" value="Bacteria"/>
</dbReference>
<dbReference type="STRING" id="593907.Celgi_2572"/>
<evidence type="ECO:0000256" key="6">
    <source>
        <dbReference type="SAM" id="MobiDB-lite"/>
    </source>
</evidence>
<dbReference type="InterPro" id="IPR058094">
    <property type="entry name" value="Ig-like_OmpL47-like"/>
</dbReference>
<dbReference type="eggNOG" id="COG3209">
    <property type="taxonomic scope" value="Bacteria"/>
</dbReference>
<dbReference type="Gene3D" id="2.60.120.200">
    <property type="match status" value="1"/>
</dbReference>
<dbReference type="EMBL" id="CP002665">
    <property type="protein sequence ID" value="AEI13071.1"/>
    <property type="molecule type" value="Genomic_DNA"/>
</dbReference>
<keyword evidence="5" id="KW-0378">Hydrolase</keyword>
<dbReference type="NCBIfam" id="NF047446">
    <property type="entry name" value="barrel_OmpL47"/>
    <property type="match status" value="1"/>
</dbReference>
<dbReference type="InterPro" id="IPR051563">
    <property type="entry name" value="Glycosyl_Hydrolase_51"/>
</dbReference>
<dbReference type="InterPro" id="IPR003305">
    <property type="entry name" value="CenC_carb-bd"/>
</dbReference>
<dbReference type="GO" id="GO:0046556">
    <property type="term" value="F:alpha-L-arabinofuranosidase activity"/>
    <property type="evidence" value="ECO:0007669"/>
    <property type="project" value="UniProtKB-EC"/>
</dbReference>
<reference evidence="9" key="1">
    <citation type="submission" date="2011-04" db="EMBL/GenBank/DDBJ databases">
        <title>Complete sequence of Cellvibrio gilvus ATCC 13127.</title>
        <authorList>
            <person name="Lucas S."/>
            <person name="Han J."/>
            <person name="Lapidus A."/>
            <person name="Cheng J.-F."/>
            <person name="Goodwin L."/>
            <person name="Pitluck S."/>
            <person name="Peters L."/>
            <person name="Munk A."/>
            <person name="Detter J.C."/>
            <person name="Han C."/>
            <person name="Tapia R."/>
            <person name="Land M."/>
            <person name="Hauser L."/>
            <person name="Kyrpides N."/>
            <person name="Ivanova N."/>
            <person name="Ovchinnikova G."/>
            <person name="Pagani I."/>
            <person name="Mead D."/>
            <person name="Brumm P."/>
            <person name="Woyke T."/>
        </authorList>
    </citation>
    <scope>NUCLEOTIDE SEQUENCE [LARGE SCALE GENOMIC DNA]</scope>
    <source>
        <strain evidence="9">ATCC 13127 / NRRL B-14078</strain>
    </source>
</reference>